<evidence type="ECO:0000256" key="8">
    <source>
        <dbReference type="ARBA" id="ARBA00022776"/>
    </source>
</evidence>
<evidence type="ECO:0000313" key="14">
    <source>
        <dbReference type="Proteomes" id="UP000807306"/>
    </source>
</evidence>
<dbReference type="AlphaFoldDB" id="A0A9P6EB44"/>
<keyword evidence="8 11" id="KW-0498">Mitosis</keyword>
<feature type="compositionally biased region" description="Acidic residues" evidence="12">
    <location>
        <begin position="220"/>
        <end position="230"/>
    </location>
</feature>
<reference evidence="13" key="1">
    <citation type="submission" date="2020-11" db="EMBL/GenBank/DDBJ databases">
        <authorList>
            <consortium name="DOE Joint Genome Institute"/>
            <person name="Ahrendt S."/>
            <person name="Riley R."/>
            <person name="Andreopoulos W."/>
            <person name="Labutti K."/>
            <person name="Pangilinan J."/>
            <person name="Ruiz-Duenas F.J."/>
            <person name="Barrasa J.M."/>
            <person name="Sanchez-Garcia M."/>
            <person name="Camarero S."/>
            <person name="Miyauchi S."/>
            <person name="Serrano A."/>
            <person name="Linde D."/>
            <person name="Babiker R."/>
            <person name="Drula E."/>
            <person name="Ayuso-Fernandez I."/>
            <person name="Pacheco R."/>
            <person name="Padilla G."/>
            <person name="Ferreira P."/>
            <person name="Barriuso J."/>
            <person name="Kellner H."/>
            <person name="Castanera R."/>
            <person name="Alfaro M."/>
            <person name="Ramirez L."/>
            <person name="Pisabarro A.G."/>
            <person name="Kuo A."/>
            <person name="Tritt A."/>
            <person name="Lipzen A."/>
            <person name="He G."/>
            <person name="Yan M."/>
            <person name="Ng V."/>
            <person name="Cullen D."/>
            <person name="Martin F."/>
            <person name="Rosso M.-N."/>
            <person name="Henrissat B."/>
            <person name="Hibbett D."/>
            <person name="Martinez A.T."/>
            <person name="Grigoriev I.V."/>
        </authorList>
    </citation>
    <scope>NUCLEOTIDE SEQUENCE</scope>
    <source>
        <strain evidence="13">CBS 506.95</strain>
    </source>
</reference>
<evidence type="ECO:0000256" key="10">
    <source>
        <dbReference type="ARBA" id="ARBA00023306"/>
    </source>
</evidence>
<gene>
    <name evidence="13" type="ORF">CPB83DRAFT_795299</name>
</gene>
<feature type="region of interest" description="Disordered" evidence="12">
    <location>
        <begin position="427"/>
        <end position="460"/>
    </location>
</feature>
<evidence type="ECO:0000256" key="1">
    <source>
        <dbReference type="ARBA" id="ARBA00004286"/>
    </source>
</evidence>
<evidence type="ECO:0000313" key="13">
    <source>
        <dbReference type="EMBL" id="KAF9526118.1"/>
    </source>
</evidence>
<evidence type="ECO:0000256" key="3">
    <source>
        <dbReference type="ARBA" id="ARBA00009471"/>
    </source>
</evidence>
<evidence type="ECO:0000256" key="2">
    <source>
        <dbReference type="ARBA" id="ARBA00004496"/>
    </source>
</evidence>
<dbReference type="GO" id="GO:0000796">
    <property type="term" value="C:condensin complex"/>
    <property type="evidence" value="ECO:0007669"/>
    <property type="project" value="InterPro"/>
</dbReference>
<dbReference type="GO" id="GO:0007076">
    <property type="term" value="P:mitotic chromosome condensation"/>
    <property type="evidence" value="ECO:0007669"/>
    <property type="project" value="InterPro"/>
</dbReference>
<proteinExistence type="inferred from homology"/>
<dbReference type="GO" id="GO:0051301">
    <property type="term" value="P:cell division"/>
    <property type="evidence" value="ECO:0007669"/>
    <property type="project" value="UniProtKB-KW"/>
</dbReference>
<dbReference type="PANTHER" id="PTHR13108:SF9">
    <property type="entry name" value="CONDENSIN COMPLEX SUBUNIT 2"/>
    <property type="match status" value="1"/>
</dbReference>
<comment type="caution">
    <text evidence="13">The sequence shown here is derived from an EMBL/GenBank/DDBJ whole genome shotgun (WGS) entry which is preliminary data.</text>
</comment>
<feature type="compositionally biased region" description="Acidic residues" evidence="12">
    <location>
        <begin position="737"/>
        <end position="754"/>
    </location>
</feature>
<evidence type="ECO:0000256" key="12">
    <source>
        <dbReference type="SAM" id="MobiDB-lite"/>
    </source>
</evidence>
<dbReference type="PIRSF" id="PIRSF017126">
    <property type="entry name" value="Condensin_H"/>
    <property type="match status" value="1"/>
</dbReference>
<keyword evidence="5" id="KW-0158">Chromosome</keyword>
<dbReference type="InterPro" id="IPR022816">
    <property type="entry name" value="Condensin_barren_su2"/>
</dbReference>
<feature type="compositionally biased region" description="Gly residues" evidence="12">
    <location>
        <begin position="442"/>
        <end position="457"/>
    </location>
</feature>
<keyword evidence="6" id="KW-0963">Cytoplasm</keyword>
<dbReference type="Proteomes" id="UP000807306">
    <property type="component" value="Unassembled WGS sequence"/>
</dbReference>
<feature type="compositionally biased region" description="Basic and acidic residues" evidence="12">
    <location>
        <begin position="574"/>
        <end position="584"/>
    </location>
</feature>
<dbReference type="PANTHER" id="PTHR13108">
    <property type="entry name" value="CONDENSIN COMPLEX SUBUNIT 2"/>
    <property type="match status" value="1"/>
</dbReference>
<feature type="region of interest" description="Disordered" evidence="12">
    <location>
        <begin position="737"/>
        <end position="763"/>
    </location>
</feature>
<keyword evidence="10 11" id="KW-0131">Cell cycle</keyword>
<dbReference type="OrthoDB" id="362021at2759"/>
<keyword evidence="9 11" id="KW-0226">DNA condensation</keyword>
<feature type="region of interest" description="Disordered" evidence="12">
    <location>
        <begin position="1"/>
        <end position="61"/>
    </location>
</feature>
<protein>
    <recommendedName>
        <fullName evidence="4 11">Condensin complex subunit 2</fullName>
    </recommendedName>
</protein>
<dbReference type="GO" id="GO:0005737">
    <property type="term" value="C:cytoplasm"/>
    <property type="evidence" value="ECO:0007669"/>
    <property type="project" value="UniProtKB-SubCell"/>
</dbReference>
<dbReference type="EMBL" id="MU157875">
    <property type="protein sequence ID" value="KAF9526118.1"/>
    <property type="molecule type" value="Genomic_DNA"/>
</dbReference>
<accession>A0A9P6EB44</accession>
<comment type="similarity">
    <text evidence="3 11">Belongs to the CND2 (condensin subunit 2) family.</text>
</comment>
<feature type="region of interest" description="Disordered" evidence="12">
    <location>
        <begin position="207"/>
        <end position="254"/>
    </location>
</feature>
<sequence>MAPGRRARSPADNDTDNESGQETPRPQRLKKRVSEVIRPLAGGDDDGSFNNGEGRVPFRSVNINDDAAEKRRRRKSTKLNVIENALAGPSNENGQVDQQAEGAGTSRAAVAAGKQKQQLNTVAAPVINVQLDINNAKFEEWMKMATDNKINAANSWNFALIDYFHDMSLLRNNDDNSINFQRASCTLEGCVKIWTSRVDSVGTETGKLLSNLESGGTNNNDDDNDSDNPDGEPSQTKTRKARERGPGATLVKDPSQLKNKKLDLEFAVDPLFRKMCADFDEGGAGGLLMNHLSLGIGSEGCMRVIFDRSDSMGTVEEENMIEEPEDEVNLSYLRKQFMPDLASLEDLEIAPSLASFSFTKSSLPFDDTMFVDNTHSNLANLNMDDDDEGTFNFDSNFDAGPMSGDGNAGPEDFFVGPDAVNEDFGMDFGGGDDNDNHSDAGSMGGSAGQMGEGGGAPGPFVPFDPRRMPNDRDLVLAMADGEGGALDYFDQNVMKNWAGPEHWKLRRVIRKTGTDETKDTKTKRTKKEAVKIDFTTPREKELKQITAELFAGVTKGAGINLPSTKKGKKKGGKEKKDDHRLPDDMHFSSKQLVTLFLKPKFFLKMRGRRAKLNEGDGEVDEAFWAQAAAENPPGHDPDNDDMNAHPAPFATQFFNDDEFGPGFDDDGGFDNGFETAGGMSMMQDEDSGEQDLLAATQGMKRRVRPEAMKYARRAKRVDVRKLKDNIWQGLGIVLEKEEDEEQSMDVDNPEDEQPTDPSEARQFSQVITGLQKSYPRDKMEEISTSFCFICLLHLANEQGLKLESTVKKIEDDDEGMIDDMEDEETVEEVKPVKGDKKIVGDIWDINIYRDPTATKSA</sequence>
<evidence type="ECO:0000256" key="7">
    <source>
        <dbReference type="ARBA" id="ARBA00022618"/>
    </source>
</evidence>
<evidence type="ECO:0000256" key="5">
    <source>
        <dbReference type="ARBA" id="ARBA00022454"/>
    </source>
</evidence>
<evidence type="ECO:0000256" key="9">
    <source>
        <dbReference type="ARBA" id="ARBA00023067"/>
    </source>
</evidence>
<organism evidence="13 14">
    <name type="scientific">Crepidotus variabilis</name>
    <dbReference type="NCBI Taxonomy" id="179855"/>
    <lineage>
        <taxon>Eukaryota</taxon>
        <taxon>Fungi</taxon>
        <taxon>Dikarya</taxon>
        <taxon>Basidiomycota</taxon>
        <taxon>Agaricomycotina</taxon>
        <taxon>Agaricomycetes</taxon>
        <taxon>Agaricomycetidae</taxon>
        <taxon>Agaricales</taxon>
        <taxon>Agaricineae</taxon>
        <taxon>Crepidotaceae</taxon>
        <taxon>Crepidotus</taxon>
    </lineage>
</organism>
<keyword evidence="7 11" id="KW-0132">Cell division</keyword>
<dbReference type="GO" id="GO:0003682">
    <property type="term" value="F:chromatin binding"/>
    <property type="evidence" value="ECO:0007669"/>
    <property type="project" value="TreeGrafter"/>
</dbReference>
<keyword evidence="14" id="KW-1185">Reference proteome</keyword>
<name>A0A9P6EB44_9AGAR</name>
<comment type="function">
    <text evidence="11">Regulatory subunit of the condensin complex, a complex required for conversion of interphase chromatin into mitotic-like condense chromosomes.</text>
</comment>
<evidence type="ECO:0000256" key="11">
    <source>
        <dbReference type="PIRNR" id="PIRNR017126"/>
    </source>
</evidence>
<evidence type="ECO:0000256" key="6">
    <source>
        <dbReference type="ARBA" id="ARBA00022490"/>
    </source>
</evidence>
<dbReference type="Pfam" id="PF05786">
    <property type="entry name" value="Cnd2"/>
    <property type="match status" value="1"/>
</dbReference>
<evidence type="ECO:0000256" key="4">
    <source>
        <dbReference type="ARBA" id="ARBA00016065"/>
    </source>
</evidence>
<comment type="subcellular location">
    <subcellularLocation>
        <location evidence="1">Chromosome</location>
    </subcellularLocation>
    <subcellularLocation>
        <location evidence="2">Cytoplasm</location>
    </subcellularLocation>
</comment>
<feature type="region of interest" description="Disordered" evidence="12">
    <location>
        <begin position="557"/>
        <end position="584"/>
    </location>
</feature>